<proteinExistence type="predicted"/>
<evidence type="ECO:0000259" key="4">
    <source>
        <dbReference type="PROSITE" id="PS51864"/>
    </source>
</evidence>
<dbReference type="PRINTS" id="PR00480">
    <property type="entry name" value="ASTACIN"/>
</dbReference>
<feature type="domain" description="Peptidase M12A" evidence="4">
    <location>
        <begin position="91"/>
        <end position="320"/>
    </location>
</feature>
<feature type="signal peptide" evidence="2">
    <location>
        <begin position="1"/>
        <end position="16"/>
    </location>
</feature>
<dbReference type="PROSITE" id="PS51864">
    <property type="entry name" value="ASTACIN"/>
    <property type="match status" value="1"/>
</dbReference>
<feature type="active site" evidence="1">
    <location>
        <position position="203"/>
    </location>
</feature>
<keyword evidence="7" id="KW-1185">Reference proteome</keyword>
<dbReference type="InterPro" id="IPR024079">
    <property type="entry name" value="MetalloPept_cat_dom_sf"/>
</dbReference>
<dbReference type="Pfam" id="PF01400">
    <property type="entry name" value="Astacin"/>
    <property type="match status" value="1"/>
</dbReference>
<evidence type="ECO:0000313" key="5">
    <source>
        <dbReference type="EMBL" id="AIG55624.1"/>
    </source>
</evidence>
<keyword evidence="1 2" id="KW-0378">Hydrolase</keyword>
<protein>
    <recommendedName>
        <fullName evidence="2">Metalloendopeptidase</fullName>
        <ecNumber evidence="2">3.4.24.-</ecNumber>
    </recommendedName>
</protein>
<keyword evidence="2" id="KW-0732">Signal</keyword>
<feature type="chain" id="PRO_5005109439" description="Metalloendopeptidase" evidence="2">
    <location>
        <begin position="17"/>
        <end position="370"/>
    </location>
</feature>
<dbReference type="EMBL" id="KM038163">
    <property type="protein sequence ID" value="AIG55624.1"/>
    <property type="molecule type" value="Genomic_DNA"/>
</dbReference>
<dbReference type="AlphaFoldDB" id="A0A0A7CMH8"/>
<evidence type="ECO:0000313" key="6">
    <source>
        <dbReference type="EMBL" id="OQR95579.1"/>
    </source>
</evidence>
<keyword evidence="1 2" id="KW-0862">Zinc</keyword>
<dbReference type="InterPro" id="IPR006026">
    <property type="entry name" value="Peptidase_Metallo"/>
</dbReference>
<gene>
    <name evidence="6" type="ORF">THRCLA_07745</name>
</gene>
<feature type="binding site" evidence="1">
    <location>
        <position position="202"/>
    </location>
    <ligand>
        <name>Zn(2+)</name>
        <dbReference type="ChEBI" id="CHEBI:29105"/>
        <note>catalytic</note>
    </ligand>
</feature>
<dbReference type="SMART" id="SM00235">
    <property type="entry name" value="ZnMc"/>
    <property type="match status" value="1"/>
</dbReference>
<evidence type="ECO:0000256" key="3">
    <source>
        <dbReference type="SAM" id="MobiDB-lite"/>
    </source>
</evidence>
<dbReference type="InterPro" id="IPR001506">
    <property type="entry name" value="Peptidase_M12A"/>
</dbReference>
<comment type="caution">
    <text evidence="1">Lacks conserved residue(s) required for the propagation of feature annotation.</text>
</comment>
<dbReference type="STRING" id="74557.A0A0A7CMH8"/>
<dbReference type="GO" id="GO:0008270">
    <property type="term" value="F:zinc ion binding"/>
    <property type="evidence" value="ECO:0007669"/>
    <property type="project" value="UniProtKB-UniRule"/>
</dbReference>
<dbReference type="GO" id="GO:0006508">
    <property type="term" value="P:proteolysis"/>
    <property type="evidence" value="ECO:0007669"/>
    <property type="project" value="UniProtKB-KW"/>
</dbReference>
<dbReference type="PANTHER" id="PTHR10127:SF850">
    <property type="entry name" value="METALLOENDOPEPTIDASE"/>
    <property type="match status" value="1"/>
</dbReference>
<evidence type="ECO:0000256" key="2">
    <source>
        <dbReference type="RuleBase" id="RU361183"/>
    </source>
</evidence>
<feature type="region of interest" description="Disordered" evidence="3">
    <location>
        <begin position="330"/>
        <end position="370"/>
    </location>
</feature>
<keyword evidence="1 2" id="KW-0479">Metal-binding</keyword>
<dbReference type="PANTHER" id="PTHR10127">
    <property type="entry name" value="DISCOIDIN, CUB, EGF, LAMININ , AND ZINC METALLOPROTEASE DOMAIN CONTAINING"/>
    <property type="match status" value="1"/>
</dbReference>
<keyword evidence="1 2" id="KW-0482">Metalloprotease</keyword>
<dbReference type="EC" id="3.4.24.-" evidence="2"/>
<feature type="binding site" evidence="1">
    <location>
        <position position="206"/>
    </location>
    <ligand>
        <name>Zn(2+)</name>
        <dbReference type="ChEBI" id="CHEBI:29105"/>
        <note>catalytic</note>
    </ligand>
</feature>
<reference evidence="5 7" key="1">
    <citation type="journal article" date="2014" name="Genome Biol. Evol.">
        <title>The secreted proteins of Achlya hypogyna and Thraustotheca clavata identify the ancestral oomycete secretome and reveal gene acquisitions by horizontal gene transfer.</title>
        <authorList>
            <person name="Misner I."/>
            <person name="Blouin N."/>
            <person name="Leonard G."/>
            <person name="Richards T.A."/>
            <person name="Lane C.E."/>
        </authorList>
    </citation>
    <scope>NUCLEOTIDE SEQUENCE</scope>
    <source>
        <strain evidence="5 7">ATCC 34112</strain>
    </source>
</reference>
<name>A0A0A7CMH8_9STRA</name>
<evidence type="ECO:0000256" key="1">
    <source>
        <dbReference type="PROSITE-ProRule" id="PRU01211"/>
    </source>
</evidence>
<evidence type="ECO:0000313" key="7">
    <source>
        <dbReference type="Proteomes" id="UP000243217"/>
    </source>
</evidence>
<dbReference type="GO" id="GO:0004222">
    <property type="term" value="F:metalloendopeptidase activity"/>
    <property type="evidence" value="ECO:0007669"/>
    <property type="project" value="UniProtKB-UniRule"/>
</dbReference>
<sequence length="370" mass="41309">MRILLLFTVLVAIVHGFTPGRGSCVSKNMGSGLASKYFSNGEVQTVYGLVGQKGAIYMTCKNGKLICHEEDGILDKTEEPLVNCQKASAKRRLGLTLDPAKIKLWPEGVLCYKVETEFKPKIQKLMKEGNAHLESSGIRVLSIDECKKADDKDKICGGCTDYLAIRNDKKGCFAAVGYQANGGQSFNVEDGCFKVGFGRYVHEMLHSLGIYHEHAHPNKTSIILRDELKVAENNYLPKTEAVYTKYDFVSLMHYSSNAGVCIPKKKYGDVKFCTIDKDELDGCVIPKRKHCDKKESKKLGQRKALSKQDVNTIKALYGCKDTGKEATIHKLRAEQVKAKKKTTKSSKKKTKKHKKKKTKTKKAKKKSEDD</sequence>
<comment type="cofactor">
    <cofactor evidence="1 2">
        <name>Zn(2+)</name>
        <dbReference type="ChEBI" id="CHEBI:29105"/>
    </cofactor>
    <text evidence="1 2">Binds 1 zinc ion per subunit.</text>
</comment>
<feature type="binding site" evidence="1">
    <location>
        <position position="212"/>
    </location>
    <ligand>
        <name>Zn(2+)</name>
        <dbReference type="ChEBI" id="CHEBI:29105"/>
        <note>catalytic</note>
    </ligand>
</feature>
<dbReference type="EMBL" id="JNBS01002084">
    <property type="protein sequence ID" value="OQR95579.1"/>
    <property type="molecule type" value="Genomic_DNA"/>
</dbReference>
<feature type="compositionally biased region" description="Basic residues" evidence="3">
    <location>
        <begin position="338"/>
        <end position="370"/>
    </location>
</feature>
<dbReference type="SUPFAM" id="SSF55486">
    <property type="entry name" value="Metalloproteases ('zincins'), catalytic domain"/>
    <property type="match status" value="1"/>
</dbReference>
<organism evidence="5">
    <name type="scientific">Thraustotheca clavata</name>
    <dbReference type="NCBI Taxonomy" id="74557"/>
    <lineage>
        <taxon>Eukaryota</taxon>
        <taxon>Sar</taxon>
        <taxon>Stramenopiles</taxon>
        <taxon>Oomycota</taxon>
        <taxon>Saprolegniomycetes</taxon>
        <taxon>Saprolegniales</taxon>
        <taxon>Achlyaceae</taxon>
        <taxon>Thraustotheca</taxon>
    </lineage>
</organism>
<dbReference type="Proteomes" id="UP000243217">
    <property type="component" value="Unassembled WGS sequence"/>
</dbReference>
<keyword evidence="1 2" id="KW-0645">Protease</keyword>
<dbReference type="OrthoDB" id="431034at2759"/>
<dbReference type="Gene3D" id="3.40.390.10">
    <property type="entry name" value="Collagenase (Catalytic Domain)"/>
    <property type="match status" value="1"/>
</dbReference>
<accession>A0A0A7CMH8</accession>